<dbReference type="InterPro" id="IPR032284">
    <property type="entry name" value="RecQ_Zn-bd"/>
</dbReference>
<dbReference type="GO" id="GO:0043590">
    <property type="term" value="C:bacterial nucleoid"/>
    <property type="evidence" value="ECO:0007669"/>
    <property type="project" value="TreeGrafter"/>
</dbReference>
<comment type="cofactor">
    <cofactor evidence="2">
        <name>Zn(2+)</name>
        <dbReference type="ChEBI" id="CHEBI:29105"/>
    </cofactor>
</comment>
<dbReference type="Pfam" id="PF00271">
    <property type="entry name" value="Helicase_C"/>
    <property type="match status" value="1"/>
</dbReference>
<keyword evidence="7" id="KW-0378">Hydrolase</keyword>
<dbReference type="EMBL" id="VITN01000003">
    <property type="protein sequence ID" value="TWB22733.1"/>
    <property type="molecule type" value="Genomic_DNA"/>
</dbReference>
<reference evidence="21 22" key="1">
    <citation type="submission" date="2019-06" db="EMBL/GenBank/DDBJ databases">
        <title>Genomic Encyclopedia of Type Strains, Phase IV (KMG-V): Genome sequencing to study the core and pangenomes of soil and plant-associated prokaryotes.</title>
        <authorList>
            <person name="Whitman W."/>
        </authorList>
    </citation>
    <scope>NUCLEOTIDE SEQUENCE [LARGE SCALE GENOMIC DNA]</scope>
    <source>
        <strain evidence="21 22">BR 11880</strain>
    </source>
</reference>
<evidence type="ECO:0000256" key="15">
    <source>
        <dbReference type="ARBA" id="ARBA00034617"/>
    </source>
</evidence>
<dbReference type="GO" id="GO:0006310">
    <property type="term" value="P:DNA recombination"/>
    <property type="evidence" value="ECO:0007669"/>
    <property type="project" value="UniProtKB-UniRule"/>
</dbReference>
<protein>
    <recommendedName>
        <fullName evidence="16">DNA helicase RecQ</fullName>
        <ecNumber evidence="16">5.6.2.4</ecNumber>
    </recommendedName>
</protein>
<feature type="domain" description="Helicase C-terminal" evidence="20">
    <location>
        <begin position="292"/>
        <end position="440"/>
    </location>
</feature>
<dbReference type="GO" id="GO:0009378">
    <property type="term" value="F:four-way junction helicase activity"/>
    <property type="evidence" value="ECO:0007669"/>
    <property type="project" value="TreeGrafter"/>
</dbReference>
<accession>A0A560FM79</accession>
<dbReference type="PANTHER" id="PTHR13710:SF105">
    <property type="entry name" value="ATP-DEPENDENT DNA HELICASE Q1"/>
    <property type="match status" value="1"/>
</dbReference>
<dbReference type="FunFam" id="3.40.50.300:FF:000296">
    <property type="entry name" value="ATP-dependent DNA helicase RecQ"/>
    <property type="match status" value="1"/>
</dbReference>
<dbReference type="InterPro" id="IPR027417">
    <property type="entry name" value="P-loop_NTPase"/>
</dbReference>
<evidence type="ECO:0000256" key="12">
    <source>
        <dbReference type="ARBA" id="ARBA00023172"/>
    </source>
</evidence>
<keyword evidence="4" id="KW-0479">Metal-binding</keyword>
<sequence>MSHARPLSASLFDQEPDFPDTGYPEAGFHDSGHPEAGDFVPDHYADAPEPSIVHGDWPEDEGAPGTPPGTPPGTQRDPVATARDILKRVYGYSAFRGNQEDIITHVIQGGDALVLMPTGGGKSLCFQIPALARPGVAIVVSPLIALMRDQVDTLRQAGVRAAYLNSTLDWREALDVERACERGDLDLLYVAPERLVTPRFLELLDRSRISLFALDEAHCVSQWGHDFRPEYLQLSVLHERFPTVPRIALTATADAQTQADIVERLALGEARQFVSSFDRPNITYRVAPKDNERRQLLDFIRRHHAEDAGIVYCLSRARVEALAHWLKEQGLDALPYHAGLDVSVRQANQDRFIKGEGVVVVATIAFGMGIDKPNVRFVVHMDAPKSLEAYYQETGRAGRDGLPANALMLYGLQDVVMLRQMMDASDSSAQHKRTERRKLDALLGFCETAHCRRQVLLTYFGEDHPGNCGNCDTCFEPVETWDGTMAAQKALSAVYRTGQKFGVGHLIDVLRGGATEKVVRFGHDQLKTFGCGADISKGDWQTVFRQLVALGHLTADPEGHGGLMLTDQAASVLKGQETVRLRRDRAVLSGDARRSGGRAGGGRTGPSLAPPDDKLWHRLKAVRLELAKTQGVPPYVIFHDSTLMEMVINRPRDLTGLGLLPGVGVRKLERYGATFLDAILADG</sequence>
<evidence type="ECO:0000256" key="11">
    <source>
        <dbReference type="ARBA" id="ARBA00023125"/>
    </source>
</evidence>
<dbReference type="Proteomes" id="UP000319859">
    <property type="component" value="Unassembled WGS sequence"/>
</dbReference>
<dbReference type="AlphaFoldDB" id="A0A560FM79"/>
<dbReference type="Pfam" id="PF00270">
    <property type="entry name" value="DEAD"/>
    <property type="match status" value="1"/>
</dbReference>
<dbReference type="SUPFAM" id="SSF52540">
    <property type="entry name" value="P-loop containing nucleoside triphosphate hydrolases"/>
    <property type="match status" value="2"/>
</dbReference>
<dbReference type="GO" id="GO:0006260">
    <property type="term" value="P:DNA replication"/>
    <property type="evidence" value="ECO:0007669"/>
    <property type="project" value="InterPro"/>
</dbReference>
<keyword evidence="14" id="KW-0413">Isomerase</keyword>
<dbReference type="NCBIfam" id="TIGR00614">
    <property type="entry name" value="recQ_fam"/>
    <property type="match status" value="1"/>
</dbReference>
<evidence type="ECO:0000256" key="16">
    <source>
        <dbReference type="NCBIfam" id="TIGR01389"/>
    </source>
</evidence>
<dbReference type="Gene3D" id="3.40.50.300">
    <property type="entry name" value="P-loop containing nucleotide triphosphate hydrolases"/>
    <property type="match status" value="2"/>
</dbReference>
<dbReference type="GO" id="GO:0005737">
    <property type="term" value="C:cytoplasm"/>
    <property type="evidence" value="ECO:0007669"/>
    <property type="project" value="TreeGrafter"/>
</dbReference>
<evidence type="ECO:0000259" key="20">
    <source>
        <dbReference type="PROSITE" id="PS51194"/>
    </source>
</evidence>
<evidence type="ECO:0000256" key="3">
    <source>
        <dbReference type="ARBA" id="ARBA00005446"/>
    </source>
</evidence>
<keyword evidence="12" id="KW-0233">DNA recombination</keyword>
<evidence type="ECO:0000256" key="4">
    <source>
        <dbReference type="ARBA" id="ARBA00022723"/>
    </source>
</evidence>
<keyword evidence="10" id="KW-0067">ATP-binding</keyword>
<dbReference type="InterPro" id="IPR011545">
    <property type="entry name" value="DEAD/DEAH_box_helicase_dom"/>
</dbReference>
<evidence type="ECO:0000256" key="7">
    <source>
        <dbReference type="ARBA" id="ARBA00022801"/>
    </source>
</evidence>
<evidence type="ECO:0000256" key="13">
    <source>
        <dbReference type="ARBA" id="ARBA00023204"/>
    </source>
</evidence>
<dbReference type="SUPFAM" id="SSF47819">
    <property type="entry name" value="HRDC-like"/>
    <property type="match status" value="1"/>
</dbReference>
<dbReference type="InterPro" id="IPR036388">
    <property type="entry name" value="WH-like_DNA-bd_sf"/>
</dbReference>
<evidence type="ECO:0000256" key="9">
    <source>
        <dbReference type="ARBA" id="ARBA00022833"/>
    </source>
</evidence>
<dbReference type="SMART" id="SM00341">
    <property type="entry name" value="HRDC"/>
    <property type="match status" value="1"/>
</dbReference>
<dbReference type="CDD" id="cd17920">
    <property type="entry name" value="DEXHc_RecQ"/>
    <property type="match status" value="1"/>
</dbReference>
<dbReference type="InterPro" id="IPR004589">
    <property type="entry name" value="DNA_helicase_ATP-dep_RecQ"/>
</dbReference>
<dbReference type="GO" id="GO:0043138">
    <property type="term" value="F:3'-5' DNA helicase activity"/>
    <property type="evidence" value="ECO:0007669"/>
    <property type="project" value="UniProtKB-EC"/>
</dbReference>
<keyword evidence="11" id="KW-0238">DNA-binding</keyword>
<evidence type="ECO:0000313" key="22">
    <source>
        <dbReference type="Proteomes" id="UP000319859"/>
    </source>
</evidence>
<evidence type="ECO:0000256" key="8">
    <source>
        <dbReference type="ARBA" id="ARBA00022806"/>
    </source>
</evidence>
<comment type="caution">
    <text evidence="21">The sequence shown here is derived from an EMBL/GenBank/DDBJ whole genome shotgun (WGS) entry which is preliminary data.</text>
</comment>
<dbReference type="GO" id="GO:0006281">
    <property type="term" value="P:DNA repair"/>
    <property type="evidence" value="ECO:0007669"/>
    <property type="project" value="UniProtKB-KW"/>
</dbReference>
<feature type="domain" description="Helicase ATP-binding" evidence="19">
    <location>
        <begin position="103"/>
        <end position="271"/>
    </location>
</feature>
<dbReference type="PROSITE" id="PS51194">
    <property type="entry name" value="HELICASE_CTER"/>
    <property type="match status" value="1"/>
</dbReference>
<keyword evidence="9" id="KW-0862">Zinc</keyword>
<dbReference type="Pfam" id="PF09382">
    <property type="entry name" value="RQC"/>
    <property type="match status" value="1"/>
</dbReference>
<evidence type="ECO:0000256" key="17">
    <source>
        <dbReference type="SAM" id="MobiDB-lite"/>
    </source>
</evidence>
<dbReference type="GO" id="GO:0005524">
    <property type="term" value="F:ATP binding"/>
    <property type="evidence" value="ECO:0007669"/>
    <property type="project" value="UniProtKB-KW"/>
</dbReference>
<keyword evidence="6" id="KW-0227">DNA damage</keyword>
<dbReference type="PROSITE" id="PS51192">
    <property type="entry name" value="HELICASE_ATP_BIND_1"/>
    <property type="match status" value="1"/>
</dbReference>
<evidence type="ECO:0000313" key="21">
    <source>
        <dbReference type="EMBL" id="TWB22733.1"/>
    </source>
</evidence>
<dbReference type="SMART" id="SM00490">
    <property type="entry name" value="HELICc"/>
    <property type="match status" value="1"/>
</dbReference>
<organism evidence="21 22">
    <name type="scientific">Nitrospirillum amazonense</name>
    <dbReference type="NCBI Taxonomy" id="28077"/>
    <lineage>
        <taxon>Bacteria</taxon>
        <taxon>Pseudomonadati</taxon>
        <taxon>Pseudomonadota</taxon>
        <taxon>Alphaproteobacteria</taxon>
        <taxon>Rhodospirillales</taxon>
        <taxon>Azospirillaceae</taxon>
        <taxon>Nitrospirillum</taxon>
    </lineage>
</organism>
<dbReference type="SMART" id="SM00956">
    <property type="entry name" value="RQC"/>
    <property type="match status" value="1"/>
</dbReference>
<dbReference type="Gene3D" id="1.10.10.10">
    <property type="entry name" value="Winged helix-like DNA-binding domain superfamily/Winged helix DNA-binding domain"/>
    <property type="match status" value="1"/>
</dbReference>
<dbReference type="InterPro" id="IPR044876">
    <property type="entry name" value="HRDC_dom_sf"/>
</dbReference>
<evidence type="ECO:0000259" key="18">
    <source>
        <dbReference type="PROSITE" id="PS50967"/>
    </source>
</evidence>
<dbReference type="Pfam" id="PF00570">
    <property type="entry name" value="HRDC"/>
    <property type="match status" value="1"/>
</dbReference>
<evidence type="ECO:0000256" key="6">
    <source>
        <dbReference type="ARBA" id="ARBA00022763"/>
    </source>
</evidence>
<keyword evidence="5" id="KW-0547">Nucleotide-binding</keyword>
<evidence type="ECO:0000256" key="14">
    <source>
        <dbReference type="ARBA" id="ARBA00023235"/>
    </source>
</evidence>
<dbReference type="PANTHER" id="PTHR13710">
    <property type="entry name" value="DNA HELICASE RECQ FAMILY MEMBER"/>
    <property type="match status" value="1"/>
</dbReference>
<gene>
    <name evidence="21" type="ORF">FBZ89_103361</name>
</gene>
<dbReference type="EC" id="5.6.2.4" evidence="16"/>
<comment type="cofactor">
    <cofactor evidence="1">
        <name>Mg(2+)</name>
        <dbReference type="ChEBI" id="CHEBI:18420"/>
    </cofactor>
</comment>
<feature type="domain" description="HRDC" evidence="18">
    <location>
        <begin position="609"/>
        <end position="683"/>
    </location>
</feature>
<evidence type="ECO:0000259" key="19">
    <source>
        <dbReference type="PROSITE" id="PS51192"/>
    </source>
</evidence>
<proteinExistence type="inferred from homology"/>
<dbReference type="GO" id="GO:0016787">
    <property type="term" value="F:hydrolase activity"/>
    <property type="evidence" value="ECO:0007669"/>
    <property type="project" value="UniProtKB-KW"/>
</dbReference>
<evidence type="ECO:0000256" key="10">
    <source>
        <dbReference type="ARBA" id="ARBA00022840"/>
    </source>
</evidence>
<dbReference type="FunFam" id="3.40.50.300:FF:000156">
    <property type="entry name" value="ATP-dependent DNA helicase recQ"/>
    <property type="match status" value="1"/>
</dbReference>
<dbReference type="InterPro" id="IPR006293">
    <property type="entry name" value="DNA_helicase_ATP-dep_RecQ_bac"/>
</dbReference>
<dbReference type="SMART" id="SM00487">
    <property type="entry name" value="DEXDc"/>
    <property type="match status" value="1"/>
</dbReference>
<dbReference type="OrthoDB" id="9760034at2"/>
<dbReference type="GO" id="GO:0030894">
    <property type="term" value="C:replisome"/>
    <property type="evidence" value="ECO:0007669"/>
    <property type="project" value="TreeGrafter"/>
</dbReference>
<keyword evidence="8 21" id="KW-0347">Helicase</keyword>
<dbReference type="InterPro" id="IPR018982">
    <property type="entry name" value="RQC_domain"/>
</dbReference>
<evidence type="ECO:0000256" key="5">
    <source>
        <dbReference type="ARBA" id="ARBA00022741"/>
    </source>
</evidence>
<dbReference type="InterPro" id="IPR010997">
    <property type="entry name" value="HRDC-like_sf"/>
</dbReference>
<feature type="region of interest" description="Disordered" evidence="17">
    <location>
        <begin position="590"/>
        <end position="611"/>
    </location>
</feature>
<dbReference type="InterPro" id="IPR001650">
    <property type="entry name" value="Helicase_C-like"/>
</dbReference>
<dbReference type="PROSITE" id="PS50967">
    <property type="entry name" value="HRDC"/>
    <property type="match status" value="1"/>
</dbReference>
<comment type="catalytic activity">
    <reaction evidence="15">
        <text>Couples ATP hydrolysis with the unwinding of duplex DNA by translocating in the 3'-5' direction.</text>
        <dbReference type="EC" id="5.6.2.4"/>
    </reaction>
</comment>
<evidence type="ECO:0000256" key="2">
    <source>
        <dbReference type="ARBA" id="ARBA00001947"/>
    </source>
</evidence>
<dbReference type="InterPro" id="IPR014001">
    <property type="entry name" value="Helicase_ATP-bd"/>
</dbReference>
<dbReference type="InterPro" id="IPR002121">
    <property type="entry name" value="HRDC_dom"/>
</dbReference>
<dbReference type="FunFam" id="1.10.10.10:FF:000175">
    <property type="entry name" value="ATP-dependent DNA helicase RecQ"/>
    <property type="match status" value="1"/>
</dbReference>
<feature type="compositionally biased region" description="Basic and acidic residues" evidence="17">
    <location>
        <begin position="27"/>
        <end position="46"/>
    </location>
</feature>
<dbReference type="Gene3D" id="1.10.150.80">
    <property type="entry name" value="HRDC domain"/>
    <property type="match status" value="1"/>
</dbReference>
<feature type="region of interest" description="Disordered" evidence="17">
    <location>
        <begin position="1"/>
        <end position="78"/>
    </location>
</feature>
<dbReference type="CDD" id="cd18794">
    <property type="entry name" value="SF2_C_RecQ"/>
    <property type="match status" value="1"/>
</dbReference>
<dbReference type="GO" id="GO:0009432">
    <property type="term" value="P:SOS response"/>
    <property type="evidence" value="ECO:0007669"/>
    <property type="project" value="UniProtKB-UniRule"/>
</dbReference>
<name>A0A560FM79_9PROT</name>
<dbReference type="RefSeq" id="WP_145749292.1">
    <property type="nucleotide sequence ID" value="NZ_VITN01000003.1"/>
</dbReference>
<evidence type="ECO:0000256" key="1">
    <source>
        <dbReference type="ARBA" id="ARBA00001946"/>
    </source>
</evidence>
<dbReference type="NCBIfam" id="TIGR01389">
    <property type="entry name" value="recQ"/>
    <property type="match status" value="1"/>
</dbReference>
<dbReference type="GO" id="GO:0003677">
    <property type="term" value="F:DNA binding"/>
    <property type="evidence" value="ECO:0007669"/>
    <property type="project" value="UniProtKB-KW"/>
</dbReference>
<comment type="similarity">
    <text evidence="3">Belongs to the helicase family. RecQ subfamily.</text>
</comment>
<dbReference type="Pfam" id="PF16124">
    <property type="entry name" value="RecQ_Zn_bind"/>
    <property type="match status" value="1"/>
</dbReference>
<dbReference type="GO" id="GO:0046872">
    <property type="term" value="F:metal ion binding"/>
    <property type="evidence" value="ECO:0007669"/>
    <property type="project" value="UniProtKB-KW"/>
</dbReference>
<keyword evidence="13" id="KW-0234">DNA repair</keyword>